<dbReference type="SUPFAM" id="SSF63829">
    <property type="entry name" value="Calcium-dependent phosphotriesterase"/>
    <property type="match status" value="3"/>
</dbReference>
<dbReference type="SMART" id="SM00387">
    <property type="entry name" value="HATPase_c"/>
    <property type="match status" value="1"/>
</dbReference>
<dbReference type="InterPro" id="IPR011110">
    <property type="entry name" value="Reg_prop"/>
</dbReference>
<evidence type="ECO:0000256" key="5">
    <source>
        <dbReference type="SAM" id="Phobius"/>
    </source>
</evidence>
<dbReference type="PANTHER" id="PTHR43547">
    <property type="entry name" value="TWO-COMPONENT HISTIDINE KINASE"/>
    <property type="match status" value="1"/>
</dbReference>
<dbReference type="SUPFAM" id="SSF47384">
    <property type="entry name" value="Homodimeric domain of signal transducing histidine kinase"/>
    <property type="match status" value="1"/>
</dbReference>
<dbReference type="CDD" id="cd00082">
    <property type="entry name" value="HisKA"/>
    <property type="match status" value="1"/>
</dbReference>
<evidence type="ECO:0000256" key="4">
    <source>
        <dbReference type="SAM" id="Coils"/>
    </source>
</evidence>
<dbReference type="InterPro" id="IPR036890">
    <property type="entry name" value="HATPase_C_sf"/>
</dbReference>
<dbReference type="InterPro" id="IPR036097">
    <property type="entry name" value="HisK_dim/P_sf"/>
</dbReference>
<dbReference type="Proteomes" id="UP001207654">
    <property type="component" value="Unassembled WGS sequence"/>
</dbReference>
<evidence type="ECO:0000256" key="2">
    <source>
        <dbReference type="ARBA" id="ARBA00012438"/>
    </source>
</evidence>
<dbReference type="EC" id="2.7.13.3" evidence="2"/>
<dbReference type="Gene3D" id="2.60.40.10">
    <property type="entry name" value="Immunoglobulins"/>
    <property type="match status" value="1"/>
</dbReference>
<keyword evidence="7" id="KW-0547">Nucleotide-binding</keyword>
<dbReference type="Pfam" id="PF07495">
    <property type="entry name" value="Y_Y_Y"/>
    <property type="match status" value="1"/>
</dbReference>
<dbReference type="SMART" id="SM00388">
    <property type="entry name" value="HisKA"/>
    <property type="match status" value="1"/>
</dbReference>
<dbReference type="InterPro" id="IPR005467">
    <property type="entry name" value="His_kinase_dom"/>
</dbReference>
<dbReference type="InterPro" id="IPR011123">
    <property type="entry name" value="Y_Y_Y"/>
</dbReference>
<dbReference type="EMBL" id="JAPNKA010000001">
    <property type="protein sequence ID" value="MCY1079241.1"/>
    <property type="molecule type" value="Genomic_DNA"/>
</dbReference>
<dbReference type="PRINTS" id="PR00344">
    <property type="entry name" value="BCTRLSENSOR"/>
</dbReference>
<dbReference type="Pfam" id="PF02518">
    <property type="entry name" value="HATPase_c"/>
    <property type="match status" value="1"/>
</dbReference>
<dbReference type="RefSeq" id="WP_267537971.1">
    <property type="nucleotide sequence ID" value="NZ_JAPNKA010000001.1"/>
</dbReference>
<evidence type="ECO:0000256" key="3">
    <source>
        <dbReference type="ARBA" id="ARBA00022553"/>
    </source>
</evidence>
<organism evidence="7 8">
    <name type="scientific">Archangium lansingense</name>
    <dbReference type="NCBI Taxonomy" id="2995310"/>
    <lineage>
        <taxon>Bacteria</taxon>
        <taxon>Pseudomonadati</taxon>
        <taxon>Myxococcota</taxon>
        <taxon>Myxococcia</taxon>
        <taxon>Myxococcales</taxon>
        <taxon>Cystobacterineae</taxon>
        <taxon>Archangiaceae</taxon>
        <taxon>Archangium</taxon>
    </lineage>
</organism>
<dbReference type="Pfam" id="PF00512">
    <property type="entry name" value="HisKA"/>
    <property type="match status" value="1"/>
</dbReference>
<keyword evidence="7" id="KW-0067">ATP-binding</keyword>
<evidence type="ECO:0000313" key="8">
    <source>
        <dbReference type="Proteomes" id="UP001207654"/>
    </source>
</evidence>
<gene>
    <name evidence="7" type="ORF">OV287_32755</name>
</gene>
<protein>
    <recommendedName>
        <fullName evidence="2">histidine kinase</fullName>
        <ecNumber evidence="2">2.7.13.3</ecNumber>
    </recommendedName>
</protein>
<accession>A0ABT4ACD0</accession>
<feature type="coiled-coil region" evidence="4">
    <location>
        <begin position="804"/>
        <end position="831"/>
    </location>
</feature>
<keyword evidence="8" id="KW-1185">Reference proteome</keyword>
<dbReference type="PROSITE" id="PS50109">
    <property type="entry name" value="HIS_KIN"/>
    <property type="match status" value="1"/>
</dbReference>
<evidence type="ECO:0000256" key="1">
    <source>
        <dbReference type="ARBA" id="ARBA00000085"/>
    </source>
</evidence>
<feature type="transmembrane region" description="Helical" evidence="5">
    <location>
        <begin position="771"/>
        <end position="791"/>
    </location>
</feature>
<comment type="caution">
    <text evidence="7">The sequence shown here is derived from an EMBL/GenBank/DDBJ whole genome shotgun (WGS) entry which is preliminary data.</text>
</comment>
<dbReference type="Gene3D" id="1.10.287.130">
    <property type="match status" value="1"/>
</dbReference>
<dbReference type="InterPro" id="IPR003661">
    <property type="entry name" value="HisK_dim/P_dom"/>
</dbReference>
<dbReference type="InterPro" id="IPR015943">
    <property type="entry name" value="WD40/YVTN_repeat-like_dom_sf"/>
</dbReference>
<sequence>MPPALRGFWNESRPAPDGLRVRVSVLATRVLLGLLLAAAGSAWALEPGKALTQFPSRTWQTEDGLPQNSILSLVQTADGYLWGGTYEGLVRFDGVRFTVFDPENTPALPDRFIWGLARGQDGTLWIGTGSGLAGMREGTFFRVTPPQGITLRNLRHLLPARDGSLWITTAGHGLLRLFQGHFQVWKAGDGLGSDHVDALAEDTAGNLWVASQGGLLRWDGATFQKGPAFADTASRVLSLALDRDGALWAGTLNGLVYRLRDGMMHPVPEASLPGTPIGVLLVDRPGTLWVGSTDRGLLRLTHGQRSVLETPSGLEGDAVHALLEDAEGNLWVGTESRGLHRLKDGLFSPYGRPEGVVHDMMAALHESRDGSLWFATLGGGITRLKEGELTHWTTREGLPSNRVLSIAEARDGGLWLGTQRGVSRWQAGTITRSLGEAEGLHGGVRTVHEDEQGTLWAGTHLGLARWNGKRFELLSPRDGGPGASITVLHPRAAGGFWVGTGNGGLGYVQASRLVPLASGEKPLAGSILTIHEEADGTLWIGSTAGLFRWKAGRLTRFTRAEGLFDDMILQAMPDGRGSLWVGCNKGIFRVSLEELEAVAEGRLARVRSRLFGTDDGMRSPECNSVGWPSGLRTRDGRLWFATIRGAVAYEPEHEVAPVASPPPVLLEEVRVDGRTVPASQWGHIPPGAERVELHYTSPSLGAPQRLRFRYQLEGLDKDWVEAGPEQRKADYTHLPPGEYRFRVMALSVEDGQTTPVAELRLQQQPRFHETLLFRAACALAGALVIAGGVWLRLRGHRLRERQLQARVEERTTELSARLQELQDTRERLVQAEKMAAVGTLASGVGHEINNPLAFIISNLNYVTGELRELTKREEESERWQEVEQALSEAKVGAERVRRIVADLRTLARAQREPSKEVDLHALLDVSLATADGQLRPRARVVKEYGTPPTVLGDETRLGQVFLHLLVNAAQAIPEGGSDQNEVRVTTRRDERGHAVIEVSDTGVGIPAEVLPHIFEPFFTTKPVGEGTGLGLSICHTHLKAMGGDIQVRSEPGRGTTFAVTLPPCAWEYR</sequence>
<dbReference type="Gene3D" id="3.30.565.10">
    <property type="entry name" value="Histidine kinase-like ATPase, C-terminal domain"/>
    <property type="match status" value="1"/>
</dbReference>
<dbReference type="PANTHER" id="PTHR43547:SF2">
    <property type="entry name" value="HYBRID SIGNAL TRANSDUCTION HISTIDINE KINASE C"/>
    <property type="match status" value="1"/>
</dbReference>
<proteinExistence type="predicted"/>
<dbReference type="SUPFAM" id="SSF55874">
    <property type="entry name" value="ATPase domain of HSP90 chaperone/DNA topoisomerase II/histidine kinase"/>
    <property type="match status" value="1"/>
</dbReference>
<feature type="domain" description="Histidine kinase" evidence="6">
    <location>
        <begin position="843"/>
        <end position="1065"/>
    </location>
</feature>
<evidence type="ECO:0000259" key="6">
    <source>
        <dbReference type="PROSITE" id="PS50109"/>
    </source>
</evidence>
<dbReference type="InterPro" id="IPR004358">
    <property type="entry name" value="Sig_transdc_His_kin-like_C"/>
</dbReference>
<evidence type="ECO:0000313" key="7">
    <source>
        <dbReference type="EMBL" id="MCY1079241.1"/>
    </source>
</evidence>
<dbReference type="Gene3D" id="2.130.10.10">
    <property type="entry name" value="YVTN repeat-like/Quinoprotein amine dehydrogenase"/>
    <property type="match status" value="3"/>
</dbReference>
<comment type="catalytic activity">
    <reaction evidence="1">
        <text>ATP + protein L-histidine = ADP + protein N-phospho-L-histidine.</text>
        <dbReference type="EC" id="2.7.13.3"/>
    </reaction>
</comment>
<name>A0ABT4ACD0_9BACT</name>
<dbReference type="InterPro" id="IPR003594">
    <property type="entry name" value="HATPase_dom"/>
</dbReference>
<dbReference type="Pfam" id="PF07494">
    <property type="entry name" value="Reg_prop"/>
    <property type="match status" value="4"/>
</dbReference>
<keyword evidence="4" id="KW-0175">Coiled coil</keyword>
<keyword evidence="5" id="KW-1133">Transmembrane helix</keyword>
<keyword evidence="5" id="KW-0472">Membrane</keyword>
<dbReference type="InterPro" id="IPR013783">
    <property type="entry name" value="Ig-like_fold"/>
</dbReference>
<dbReference type="GO" id="GO:0005524">
    <property type="term" value="F:ATP binding"/>
    <property type="evidence" value="ECO:0007669"/>
    <property type="project" value="UniProtKB-KW"/>
</dbReference>
<keyword evidence="3" id="KW-0597">Phosphoprotein</keyword>
<reference evidence="7 8" key="1">
    <citation type="submission" date="2022-11" db="EMBL/GenBank/DDBJ databases">
        <title>Minimal conservation of predation-associated metabolite biosynthetic gene clusters underscores biosynthetic potential of Myxococcota including descriptions for ten novel species: Archangium lansinium sp. nov., Myxococcus landrumus sp. nov., Nannocystis bai.</title>
        <authorList>
            <person name="Ahearne A."/>
            <person name="Stevens C."/>
            <person name="Phillips K."/>
        </authorList>
    </citation>
    <scope>NUCLEOTIDE SEQUENCE [LARGE SCALE GENOMIC DNA]</scope>
    <source>
        <strain evidence="7 8">MIWBW</strain>
    </source>
</reference>
<keyword evidence="5" id="KW-0812">Transmembrane</keyword>